<dbReference type="InterPro" id="IPR000183">
    <property type="entry name" value="Orn/DAP/Arg_de-COase"/>
</dbReference>
<dbReference type="EC" id="4.1.1.20" evidence="4"/>
<comment type="cofactor">
    <cofactor evidence="1">
        <name>pyridoxal 5'-phosphate</name>
        <dbReference type="ChEBI" id="CHEBI:597326"/>
    </cofactor>
</comment>
<evidence type="ECO:0000256" key="2">
    <source>
        <dbReference type="ARBA" id="ARBA00022898"/>
    </source>
</evidence>
<gene>
    <name evidence="4" type="ordered locus">F7308_0963</name>
</gene>
<dbReference type="InterPro" id="IPR009006">
    <property type="entry name" value="Ala_racemase/Decarboxylase_C"/>
</dbReference>
<keyword evidence="2" id="KW-0663">Pyridoxal phosphate</keyword>
<dbReference type="GO" id="GO:0008836">
    <property type="term" value="F:diaminopimelate decarboxylase activity"/>
    <property type="evidence" value="ECO:0007669"/>
    <property type="project" value="UniProtKB-EC"/>
</dbReference>
<evidence type="ECO:0000259" key="3">
    <source>
        <dbReference type="Pfam" id="PF02784"/>
    </source>
</evidence>
<organism evidence="4 5">
    <name type="scientific">Francisella salina</name>
    <dbReference type="NCBI Taxonomy" id="573569"/>
    <lineage>
        <taxon>Bacteria</taxon>
        <taxon>Pseudomonadati</taxon>
        <taxon>Pseudomonadota</taxon>
        <taxon>Gammaproteobacteria</taxon>
        <taxon>Thiotrichales</taxon>
        <taxon>Francisellaceae</taxon>
        <taxon>Francisella</taxon>
    </lineage>
</organism>
<evidence type="ECO:0000256" key="1">
    <source>
        <dbReference type="ARBA" id="ARBA00001933"/>
    </source>
</evidence>
<dbReference type="Pfam" id="PF02784">
    <property type="entry name" value="Orn_Arg_deC_N"/>
    <property type="match status" value="1"/>
</dbReference>
<reference evidence="4" key="1">
    <citation type="submission" date="2011-05" db="EMBL/GenBank/DDBJ databases">
        <authorList>
            <person name="Kuske C.R."/>
            <person name="Challacombe J.F."/>
            <person name="Siddaramappa S."/>
            <person name="Petersen J.M."/>
            <person name="Bruce D.C."/>
        </authorList>
    </citation>
    <scope>NUCLEOTIDE SEQUENCE</scope>
    <source>
        <strain evidence="4">TX077308</strain>
    </source>
</reference>
<evidence type="ECO:0000313" key="4">
    <source>
        <dbReference type="EMBL" id="AEI35890.1"/>
    </source>
</evidence>
<dbReference type="RefSeq" id="WP_013922728.1">
    <property type="nucleotide sequence ID" value="NC_015696.1"/>
</dbReference>
<dbReference type="PANTHER" id="PTHR43727:SF2">
    <property type="entry name" value="GROUP IV DECARBOXYLASE"/>
    <property type="match status" value="1"/>
</dbReference>
<accession>A0ABM5M9K2</accession>
<name>A0ABM5M9K2_FRAST</name>
<dbReference type="InterPro" id="IPR029066">
    <property type="entry name" value="PLP-binding_barrel"/>
</dbReference>
<dbReference type="Gene3D" id="3.20.20.10">
    <property type="entry name" value="Alanine racemase"/>
    <property type="match status" value="1"/>
</dbReference>
<keyword evidence="4" id="KW-0456">Lyase</keyword>
<dbReference type="PRINTS" id="PR01179">
    <property type="entry name" value="ODADCRBXLASE"/>
</dbReference>
<keyword evidence="5" id="KW-1185">Reference proteome</keyword>
<dbReference type="CDD" id="cd06841">
    <property type="entry name" value="PLPDE_III_MccE_like"/>
    <property type="match status" value="1"/>
</dbReference>
<dbReference type="InterPro" id="IPR022644">
    <property type="entry name" value="De-COase2_N"/>
</dbReference>
<dbReference type="PANTHER" id="PTHR43727">
    <property type="entry name" value="DIAMINOPIMELATE DECARBOXYLASE"/>
    <property type="match status" value="1"/>
</dbReference>
<dbReference type="Gene3D" id="2.40.37.10">
    <property type="entry name" value="Lyase, Ornithine Decarboxylase, Chain A, domain 1"/>
    <property type="match status" value="1"/>
</dbReference>
<proteinExistence type="predicted"/>
<evidence type="ECO:0000313" key="5">
    <source>
        <dbReference type="Proteomes" id="UP000000490"/>
    </source>
</evidence>
<dbReference type="EMBL" id="CP002872">
    <property type="protein sequence ID" value="AEI35890.1"/>
    <property type="molecule type" value="Genomic_DNA"/>
</dbReference>
<protein>
    <submittedName>
        <fullName evidence="4">Diaminopimelate decarboxylase</fullName>
        <ecNumber evidence="4">4.1.1.20</ecNumber>
    </submittedName>
</protein>
<dbReference type="SUPFAM" id="SSF50621">
    <property type="entry name" value="Alanine racemase C-terminal domain-like"/>
    <property type="match status" value="1"/>
</dbReference>
<feature type="domain" description="Orn/DAP/Arg decarboxylase 2 N-terminal" evidence="3">
    <location>
        <begin position="60"/>
        <end position="310"/>
    </location>
</feature>
<dbReference type="Proteomes" id="UP000000490">
    <property type="component" value="Chromosome"/>
</dbReference>
<sequence length="443" mass="50536">MIVKKAYNKPSINKIDFSMSSKYGCTFKKQRVRKDIDGVLIEDLVKKFGSPIFVFSEKKIIEKYDTLYNAFSSRYSNIEFSWSYKTNYLNQICKIFHKLGSSAEVVSEFEYQKARALGVAGKDIIFNGPYKPKQSLKIAVKEGAKIHIDNLFELNDLEEIADELGMKIPVAIRINMDTGIYPLWSRFGFNYENGDALDAVRRIYDNNKLYLIGIHTHIGTFMLDVNAYKIATSKIMKLKSQVENNFDCEIEYIDLGGGFASKSSLKGIYQSPEVVVPSADEYASAITDTIYEFNQSHKFPKLYIEAGRYLIDEAGFLLTSVCGWKRFPDGKKGYILDAGVNNLYTSTWYNFNVELDKEYMGENEPSLLNGPLCMNIDIIEENLMLPPLDRGTVISISPVGAYNYTQSMQFIRYKPAVILIDKNSQPHVIKEVDNLETVNFREI</sequence>
<dbReference type="SUPFAM" id="SSF51419">
    <property type="entry name" value="PLP-binding barrel"/>
    <property type="match status" value="1"/>
</dbReference>